<evidence type="ECO:0000313" key="1">
    <source>
        <dbReference type="EMBL" id="AHN84104.1"/>
    </source>
</evidence>
<dbReference type="EMBL" id="KJ194582">
    <property type="protein sequence ID" value="AHN84104.1"/>
    <property type="molecule type" value="Genomic_DNA"/>
</dbReference>
<dbReference type="OrthoDB" id="29157at10239"/>
<protein>
    <submittedName>
        <fullName evidence="1">Uncharacterized protein</fullName>
    </submittedName>
</protein>
<accession>X2KYY9</accession>
<gene>
    <name evidence="1" type="primary">93</name>
    <name evidence="1" type="ORF">PBI_HAWKEYE_93</name>
</gene>
<dbReference type="GeneID" id="19527273"/>
<name>X2KYY9_9CAUD</name>
<keyword evidence="2" id="KW-1185">Reference proteome</keyword>
<sequence length="80" mass="8948">MGTEVSFPGQKGKSLIDKIRDKLDRAYRDWEKNDPKMDDLVGRLKDAGNYGRVEGVAAALGILRGTSTKYEIEEAKERCS</sequence>
<dbReference type="KEGG" id="vg:19527273"/>
<dbReference type="RefSeq" id="YP_009035988.1">
    <property type="nucleotide sequence ID" value="NC_024209.1"/>
</dbReference>
<dbReference type="Proteomes" id="UP000019737">
    <property type="component" value="Segment"/>
</dbReference>
<proteinExistence type="predicted"/>
<organism evidence="1 2">
    <name type="scientific">Mycobacterium phage Hawkeye</name>
    <dbReference type="NCBI Taxonomy" id="1458711"/>
    <lineage>
        <taxon>Viruses</taxon>
        <taxon>Duplodnaviria</taxon>
        <taxon>Heunggongvirae</taxon>
        <taxon>Uroviricota</taxon>
        <taxon>Caudoviricetes</taxon>
        <taxon>Dclasvirinae</taxon>
        <taxon>Hawkeyevirus</taxon>
        <taxon>Hawkeyevirus hawkeye</taxon>
    </lineage>
</organism>
<reference evidence="1 2" key="1">
    <citation type="submission" date="2014-01" db="EMBL/GenBank/DDBJ databases">
        <authorList>
            <person name="Schneider V.M."/>
            <person name="Bowman C.A."/>
            <person name="Russell D.A."/>
            <person name="Pope W.H."/>
            <person name="Jacobs-Sera D."/>
            <person name="Hendrix R.W."/>
            <person name="Hatfull G.F."/>
        </authorList>
    </citation>
    <scope>NUCLEOTIDE SEQUENCE [LARGE SCALE GENOMIC DNA]</scope>
</reference>
<evidence type="ECO:0000313" key="2">
    <source>
        <dbReference type="Proteomes" id="UP000019737"/>
    </source>
</evidence>